<dbReference type="Proteomes" id="UP001381174">
    <property type="component" value="Unassembled WGS sequence"/>
</dbReference>
<sequence length="185" mass="20267">MPRQSSIKRLPAAQRSFLEKLIREDRFTLDEIIAQVRERFPAAQVPSRSAVGRYKQNVDELAGRMRDIQAAGTALVTELGEDPNDRAGQLLVQAVTTLATHAALKATDAEAEELSIKEIGQLARAAHATMQSRKMSLAERQEIARLAREQLQAEQAEKLKDVVKAGGMTEATAEAIRKQILGIAA</sequence>
<name>A0ABU8JAA9_9GAMM</name>
<gene>
    <name evidence="1" type="ORF">WAT24_06735</name>
</gene>
<evidence type="ECO:0000313" key="2">
    <source>
        <dbReference type="Proteomes" id="UP001381174"/>
    </source>
</evidence>
<comment type="caution">
    <text evidence="1">The sequence shown here is derived from an EMBL/GenBank/DDBJ whole genome shotgun (WGS) entry which is preliminary data.</text>
</comment>
<evidence type="ECO:0000313" key="1">
    <source>
        <dbReference type="EMBL" id="MEI7036448.1"/>
    </source>
</evidence>
<dbReference type="RefSeq" id="WP_336807064.1">
    <property type="nucleotide sequence ID" value="NZ_JBBBNY010000003.1"/>
</dbReference>
<dbReference type="InterPro" id="IPR021874">
    <property type="entry name" value="Phage_Mu_Gp27"/>
</dbReference>
<dbReference type="EMBL" id="JBBBNY010000003">
    <property type="protein sequence ID" value="MEI7036448.1"/>
    <property type="molecule type" value="Genomic_DNA"/>
</dbReference>
<protein>
    <submittedName>
        <fullName evidence="1">Phage protein Gp27 family protein</fullName>
    </submittedName>
</protein>
<keyword evidence="2" id="KW-1185">Reference proteome</keyword>
<accession>A0ABU8JAA9</accession>
<dbReference type="Pfam" id="PF11985">
    <property type="entry name" value="Phage_Mu_Gp27"/>
    <property type="match status" value="1"/>
</dbReference>
<organism evidence="1 2">
    <name type="scientific">Fulvimonas yonginensis</name>
    <dbReference type="NCBI Taxonomy" id="1495200"/>
    <lineage>
        <taxon>Bacteria</taxon>
        <taxon>Pseudomonadati</taxon>
        <taxon>Pseudomonadota</taxon>
        <taxon>Gammaproteobacteria</taxon>
        <taxon>Lysobacterales</taxon>
        <taxon>Rhodanobacteraceae</taxon>
        <taxon>Fulvimonas</taxon>
    </lineage>
</organism>
<proteinExistence type="predicted"/>
<reference evidence="1 2" key="1">
    <citation type="journal article" date="2014" name="Int. J. Syst. Evol. Microbiol.">
        <title>Fulvimonas yonginensis sp. nov., isolated from greenhouse soil, and emended description of the genus Fulvimonas.</title>
        <authorList>
            <person name="Ahn J.H."/>
            <person name="Kim S.J."/>
            <person name="Weon H.Y."/>
            <person name="Hong S.B."/>
            <person name="Seok S.J."/>
            <person name="Kwon S.W."/>
        </authorList>
    </citation>
    <scope>NUCLEOTIDE SEQUENCE [LARGE SCALE GENOMIC DNA]</scope>
    <source>
        <strain evidence="1 2">KACC 16952</strain>
    </source>
</reference>